<dbReference type="Gene3D" id="2.60.120.260">
    <property type="entry name" value="Galactose-binding domain-like"/>
    <property type="match status" value="2"/>
</dbReference>
<comment type="caution">
    <text evidence="17">The sequence shown here is derived from an EMBL/GenBank/DDBJ whole genome shotgun (WGS) entry which is preliminary data.</text>
</comment>
<comment type="similarity">
    <text evidence="4 15">Belongs to the AcsB/BcsB family.</text>
</comment>
<name>A0A3A3FH07_9BURK</name>
<dbReference type="Pfam" id="PF03170">
    <property type="entry name" value="BcsB"/>
    <property type="match status" value="1"/>
</dbReference>
<organism evidence="17 18">
    <name type="scientific">Noviherbaspirillum saxi</name>
    <dbReference type="NCBI Taxonomy" id="2320863"/>
    <lineage>
        <taxon>Bacteria</taxon>
        <taxon>Pseudomonadati</taxon>
        <taxon>Pseudomonadota</taxon>
        <taxon>Betaproteobacteria</taxon>
        <taxon>Burkholderiales</taxon>
        <taxon>Oxalobacteraceae</taxon>
        <taxon>Noviherbaspirillum</taxon>
    </lineage>
</organism>
<evidence type="ECO:0000256" key="7">
    <source>
        <dbReference type="ARBA" id="ARBA00022475"/>
    </source>
</evidence>
<dbReference type="RefSeq" id="WP_119772312.1">
    <property type="nucleotide sequence ID" value="NZ_QYUO01000003.1"/>
</dbReference>
<dbReference type="OrthoDB" id="9806702at2"/>
<keyword evidence="7 15" id="KW-1003">Cell membrane</keyword>
<feature type="transmembrane region" description="Helical" evidence="15">
    <location>
        <begin position="728"/>
        <end position="749"/>
    </location>
</feature>
<dbReference type="AlphaFoldDB" id="A0A3A3FH07"/>
<evidence type="ECO:0000256" key="5">
    <source>
        <dbReference type="ARBA" id="ARBA00011437"/>
    </source>
</evidence>
<keyword evidence="11 15" id="KW-0135">Cellulose biosynthesis</keyword>
<evidence type="ECO:0000256" key="10">
    <source>
        <dbReference type="ARBA" id="ARBA00022692"/>
    </source>
</evidence>
<evidence type="ECO:0000256" key="3">
    <source>
        <dbReference type="ARBA" id="ARBA00005186"/>
    </source>
</evidence>
<dbReference type="NCBIfam" id="NF008323">
    <property type="entry name" value="PRK11114.1-1"/>
    <property type="match status" value="1"/>
</dbReference>
<comment type="subcellular location">
    <subcellularLocation>
        <location evidence="2">Cell inner membrane</location>
        <topology evidence="2">Single-pass membrane protein</topology>
    </subcellularLocation>
</comment>
<evidence type="ECO:0000313" key="18">
    <source>
        <dbReference type="Proteomes" id="UP000265955"/>
    </source>
</evidence>
<accession>A0A3A3FH07</accession>
<evidence type="ECO:0000256" key="1">
    <source>
        <dbReference type="ARBA" id="ARBA00002057"/>
    </source>
</evidence>
<keyword evidence="15" id="KW-0732">Signal</keyword>
<evidence type="ECO:0000256" key="4">
    <source>
        <dbReference type="ARBA" id="ARBA00010714"/>
    </source>
</evidence>
<keyword evidence="18" id="KW-1185">Reference proteome</keyword>
<evidence type="ECO:0000256" key="8">
    <source>
        <dbReference type="ARBA" id="ARBA00022519"/>
    </source>
</evidence>
<evidence type="ECO:0000256" key="2">
    <source>
        <dbReference type="ARBA" id="ARBA00004377"/>
    </source>
</evidence>
<gene>
    <name evidence="17" type="ORF">D3871_27815</name>
</gene>
<evidence type="ECO:0000313" key="17">
    <source>
        <dbReference type="EMBL" id="RJF92427.1"/>
    </source>
</evidence>
<dbReference type="GO" id="GO:0006011">
    <property type="term" value="P:UDP-alpha-D-glucose metabolic process"/>
    <property type="evidence" value="ECO:0007669"/>
    <property type="project" value="InterPro"/>
</dbReference>
<protein>
    <recommendedName>
        <fullName evidence="6 15">Cyclic di-GMP-binding protein</fullName>
    </recommendedName>
    <alternativeName>
        <fullName evidence="14 15">Cellulose synthase regulatory subunit</fullName>
    </alternativeName>
</protein>
<sequence>MTKQRSFWRQSRTSLLGVLLFAIAASLTATAAETKPRKEKSDEATEAHSGSAPKQRTVSLTFRQMGAWSSVKLRGVEGSQTLGFSIRADEIVVGAKLRIAYDYSPSLLPDLSHLRILLNERVAMVEALPQNKGVGNTREINLDPRLFGENNELRFNLIGHYTRQCEDPFHTSLWLTVSDLSRLELTLAPISGSNDLKNLPAPFFDSRDNMPLKLPFVFTSTPSFGTIKAAGIVASWFGLQAGSRGAQFPVHMNTLPDGNAVIFMQAGESIGGLRGGPGATVSVLQHPTNSLAKLLLVTGGNDEELARAARALALVSPTFTGQSVAVTKETDAAPRKPYDAPAWVPLDRPVRLGELARPTELRVQGYFPEVIRVNYRVPPDVFTWRTPGAPMKLKYRATRLPEHRNSSLAVGLNSSFLHTVALNEPYKKAVQLGGLMPVSTTNHTVREESLFVPPYTVGGRDQLQFTYAFEVIRDGECKNLPPNNLQGAIDPETTIDFSGFPQYAEMPNLGYFANIGYPYTRLADLSETAVVLPDRPNADELGLYMTLMGRMGEATGYPSIRHAVITAADVDKSSDRDLIVIGSSNSQMLMSKWGDLLPMIQINGERRVRAPAKSWLPTYRWDRPDDQSASVVKGSLSFVGNGSLAAIMGFESPLQASRSVVFLHADRPADLRKIADVLIDSERMSQIQGDFAIIDDKSVNFTKVSPTYTLGSLPAFSKLRWFFSDHPLLFAFIALTISALLAALGYRSLRRLMSKRFKKAPLA</sequence>
<reference evidence="18" key="1">
    <citation type="submission" date="2018-09" db="EMBL/GenBank/DDBJ databases">
        <authorList>
            <person name="Zhu H."/>
        </authorList>
    </citation>
    <scope>NUCLEOTIDE SEQUENCE [LARGE SCALE GENOMIC DNA]</scope>
    <source>
        <strain evidence="18">K1R23-30</strain>
    </source>
</reference>
<dbReference type="GO" id="GO:0005886">
    <property type="term" value="C:plasma membrane"/>
    <property type="evidence" value="ECO:0007669"/>
    <property type="project" value="UniProtKB-SubCell"/>
</dbReference>
<evidence type="ECO:0000256" key="6">
    <source>
        <dbReference type="ARBA" id="ARBA00021844"/>
    </source>
</evidence>
<evidence type="ECO:0000256" key="13">
    <source>
        <dbReference type="ARBA" id="ARBA00023136"/>
    </source>
</evidence>
<evidence type="ECO:0000256" key="9">
    <source>
        <dbReference type="ARBA" id="ARBA00022636"/>
    </source>
</evidence>
<comment type="function">
    <text evidence="1 15">Binds the cellulose synthase activator, bis-(3'-5') cyclic diguanylic acid (c-di-GMP).</text>
</comment>
<keyword evidence="13 15" id="KW-0472">Membrane</keyword>
<evidence type="ECO:0000256" key="14">
    <source>
        <dbReference type="ARBA" id="ARBA00033444"/>
    </source>
</evidence>
<keyword evidence="8 15" id="KW-0997">Cell inner membrane</keyword>
<dbReference type="UniPathway" id="UPA00694"/>
<proteinExistence type="inferred from homology"/>
<feature type="region of interest" description="Disordered" evidence="16">
    <location>
        <begin position="32"/>
        <end position="56"/>
    </location>
</feature>
<dbReference type="PANTHER" id="PTHR39083:SF1">
    <property type="entry name" value="CYCLIC DI-GMP-BINDING PROTEIN"/>
    <property type="match status" value="1"/>
</dbReference>
<dbReference type="PRINTS" id="PR01440">
    <property type="entry name" value="CELLSNTHASEB"/>
</dbReference>
<keyword evidence="9 15" id="KW-0973">c-di-GMP</keyword>
<dbReference type="EMBL" id="QYUO01000003">
    <property type="protein sequence ID" value="RJF92427.1"/>
    <property type="molecule type" value="Genomic_DNA"/>
</dbReference>
<evidence type="ECO:0000256" key="16">
    <source>
        <dbReference type="SAM" id="MobiDB-lite"/>
    </source>
</evidence>
<dbReference type="GO" id="GO:0030244">
    <property type="term" value="P:cellulose biosynthetic process"/>
    <property type="evidence" value="ECO:0007669"/>
    <property type="project" value="UniProtKB-KW"/>
</dbReference>
<dbReference type="PANTHER" id="PTHR39083">
    <property type="entry name" value="CYCLIC DI-GMP-BINDING PROTEIN"/>
    <property type="match status" value="1"/>
</dbReference>
<keyword evidence="10 15" id="KW-0812">Transmembrane</keyword>
<comment type="subunit">
    <text evidence="5 15">Tightly associated with the cellulose synthase catalytic subunit.</text>
</comment>
<comment type="pathway">
    <text evidence="3 15">Glycan metabolism; bacterial cellulose biosynthesis.</text>
</comment>
<dbReference type="Proteomes" id="UP000265955">
    <property type="component" value="Unassembled WGS sequence"/>
</dbReference>
<feature type="signal peptide" evidence="15">
    <location>
        <begin position="1"/>
        <end position="31"/>
    </location>
</feature>
<dbReference type="InterPro" id="IPR018513">
    <property type="entry name" value="Cell_synthase_bac"/>
</dbReference>
<evidence type="ECO:0000256" key="11">
    <source>
        <dbReference type="ARBA" id="ARBA00022916"/>
    </source>
</evidence>
<keyword evidence="12 15" id="KW-1133">Transmembrane helix</keyword>
<feature type="chain" id="PRO_5017102910" description="Cyclic di-GMP-binding protein" evidence="15">
    <location>
        <begin position="32"/>
        <end position="763"/>
    </location>
</feature>
<evidence type="ECO:0000256" key="15">
    <source>
        <dbReference type="RuleBase" id="RU365021"/>
    </source>
</evidence>
<feature type="compositionally biased region" description="Basic and acidic residues" evidence="16">
    <location>
        <begin position="34"/>
        <end position="46"/>
    </location>
</feature>
<evidence type="ECO:0000256" key="12">
    <source>
        <dbReference type="ARBA" id="ARBA00022989"/>
    </source>
</evidence>
<dbReference type="InterPro" id="IPR003920">
    <property type="entry name" value="Cell_synth_B"/>
</dbReference>